<feature type="chain" id="PRO_5046106524" evidence="2">
    <location>
        <begin position="20"/>
        <end position="215"/>
    </location>
</feature>
<evidence type="ECO:0000256" key="2">
    <source>
        <dbReference type="SAM" id="SignalP"/>
    </source>
</evidence>
<keyword evidence="4" id="KW-1185">Reference proteome</keyword>
<keyword evidence="2" id="KW-0732">Signal</keyword>
<feature type="signal peptide" evidence="2">
    <location>
        <begin position="1"/>
        <end position="19"/>
    </location>
</feature>
<feature type="region of interest" description="Disordered" evidence="1">
    <location>
        <begin position="121"/>
        <end position="166"/>
    </location>
</feature>
<feature type="compositionally biased region" description="Acidic residues" evidence="1">
    <location>
        <begin position="133"/>
        <end position="146"/>
    </location>
</feature>
<comment type="caution">
    <text evidence="3">The sequence shown here is derived from an EMBL/GenBank/DDBJ whole genome shotgun (WGS) entry which is preliminary data.</text>
</comment>
<organism evidence="3 4">
    <name type="scientific">Alternaria dauci</name>
    <dbReference type="NCBI Taxonomy" id="48095"/>
    <lineage>
        <taxon>Eukaryota</taxon>
        <taxon>Fungi</taxon>
        <taxon>Dikarya</taxon>
        <taxon>Ascomycota</taxon>
        <taxon>Pezizomycotina</taxon>
        <taxon>Dothideomycetes</taxon>
        <taxon>Pleosporomycetidae</taxon>
        <taxon>Pleosporales</taxon>
        <taxon>Pleosporineae</taxon>
        <taxon>Pleosporaceae</taxon>
        <taxon>Alternaria</taxon>
        <taxon>Alternaria sect. Porri</taxon>
    </lineage>
</organism>
<protein>
    <submittedName>
        <fullName evidence="3">Uncharacterized protein</fullName>
    </submittedName>
</protein>
<feature type="compositionally biased region" description="Basic and acidic residues" evidence="1">
    <location>
        <begin position="147"/>
        <end position="160"/>
    </location>
</feature>
<sequence length="215" mass="23011">MPSLTNILALGALASLAVADNIYTYTKPGCKGAAFFFKDIDHNVCALTITGNATSTADAIARGLTTVRSGKLEVQETGKKHFIAWDEGPGSNADGPLQCGTIAQNVPVKKRETCLSGSIHGFSWTEPGADGSDSGDSDDDDSDDNNDNDKVKRQANDDPIWRCNGSKDPSAVHIDGKYYNLASVPEADREALMECAWTDLVPGAEFDKYVFVPDF</sequence>
<gene>
    <name evidence="3" type="ORF">ACET3X_006358</name>
</gene>
<dbReference type="Proteomes" id="UP001578633">
    <property type="component" value="Chromosome 5"/>
</dbReference>
<name>A0ABR3UIF7_9PLEO</name>
<evidence type="ECO:0000256" key="1">
    <source>
        <dbReference type="SAM" id="MobiDB-lite"/>
    </source>
</evidence>
<dbReference type="GeneID" id="96086680"/>
<proteinExistence type="predicted"/>
<evidence type="ECO:0000313" key="4">
    <source>
        <dbReference type="Proteomes" id="UP001578633"/>
    </source>
</evidence>
<evidence type="ECO:0000313" key="3">
    <source>
        <dbReference type="EMBL" id="KAL1796134.1"/>
    </source>
</evidence>
<dbReference type="EMBL" id="JBHGVX010000005">
    <property type="protein sequence ID" value="KAL1796134.1"/>
    <property type="molecule type" value="Genomic_DNA"/>
</dbReference>
<reference evidence="3 4" key="1">
    <citation type="submission" date="2024-09" db="EMBL/GenBank/DDBJ databases">
        <title>T2T genomes of carrot and Alternaria dauci and their utility for understanding host-pathogen interaction during carrot leaf blight disease.</title>
        <authorList>
            <person name="Liu W."/>
            <person name="Xu S."/>
            <person name="Ou C."/>
            <person name="Liu X."/>
            <person name="Zhuang F."/>
            <person name="Deng X.W."/>
        </authorList>
    </citation>
    <scope>NUCLEOTIDE SEQUENCE [LARGE SCALE GENOMIC DNA]</scope>
    <source>
        <strain evidence="3 4">A2016</strain>
    </source>
</reference>
<accession>A0ABR3UIF7</accession>
<dbReference type="RefSeq" id="XP_069306718.1">
    <property type="nucleotide sequence ID" value="XM_069452561.1"/>
</dbReference>